<name>A0A7Z2ZJ92_XANCA</name>
<dbReference type="EMBL" id="CP051651">
    <property type="protein sequence ID" value="QJD69375.1"/>
    <property type="molecule type" value="Genomic_DNA"/>
</dbReference>
<organism evidence="1 2">
    <name type="scientific">Xanthomonas campestris pv. badrii</name>
    <dbReference type="NCBI Taxonomy" id="149696"/>
    <lineage>
        <taxon>Bacteria</taxon>
        <taxon>Pseudomonadati</taxon>
        <taxon>Pseudomonadota</taxon>
        <taxon>Gammaproteobacteria</taxon>
        <taxon>Lysobacterales</taxon>
        <taxon>Lysobacteraceae</taxon>
        <taxon>Xanthomonas</taxon>
    </lineage>
</organism>
<accession>A0A7Z2ZJ92</accession>
<reference evidence="1 2" key="1">
    <citation type="submission" date="2020-04" db="EMBL/GenBank/DDBJ databases">
        <title>Genome-Wide Identification of 5-Methylcytosine Sites in Bacterial Genomes By High-Throughput Sequencing of MspJI Restriction Fragments.</title>
        <authorList>
            <person name="Wu V."/>
        </authorList>
    </citation>
    <scope>NUCLEOTIDE SEQUENCE [LARGE SCALE GENOMIC DNA]</scope>
    <source>
        <strain evidence="1 2">NEB122</strain>
    </source>
</reference>
<evidence type="ECO:0000313" key="2">
    <source>
        <dbReference type="Proteomes" id="UP000503498"/>
    </source>
</evidence>
<proteinExistence type="predicted"/>
<sequence>MLKVLDEVIDFPHPPFGHLPPQAGEGSTANVRVLLSRCSDVIEARAHAVFLPCYDRRWMLDGAG</sequence>
<dbReference type="RefSeq" id="WP_169707518.1">
    <property type="nucleotide sequence ID" value="NZ_CP051651.1"/>
</dbReference>
<evidence type="ECO:0000313" key="1">
    <source>
        <dbReference type="EMBL" id="QJD69375.1"/>
    </source>
</evidence>
<protein>
    <submittedName>
        <fullName evidence="1">Uncharacterized protein</fullName>
    </submittedName>
</protein>
<dbReference type="AlphaFoldDB" id="A0A7Z2ZJ92"/>
<reference evidence="1 2" key="2">
    <citation type="submission" date="2020-04" db="EMBL/GenBank/DDBJ databases">
        <authorList>
            <person name="Fomenkov A."/>
            <person name="Anton B.P."/>
            <person name="Roberts R.J."/>
        </authorList>
    </citation>
    <scope>NUCLEOTIDE SEQUENCE [LARGE SCALE GENOMIC DNA]</scope>
    <source>
        <strain evidence="1 2">NEB122</strain>
    </source>
</reference>
<gene>
    <name evidence="1" type="ORF">HG421_17830</name>
</gene>
<dbReference type="Proteomes" id="UP000503498">
    <property type="component" value="Chromosome"/>
</dbReference>